<comment type="caution">
    <text evidence="3">The sequence shown here is derived from an EMBL/GenBank/DDBJ whole genome shotgun (WGS) entry which is preliminary data.</text>
</comment>
<feature type="coiled-coil region" evidence="1">
    <location>
        <begin position="517"/>
        <end position="547"/>
    </location>
</feature>
<dbReference type="AlphaFoldDB" id="A0A543NL85"/>
<evidence type="ECO:0000256" key="1">
    <source>
        <dbReference type="SAM" id="Coils"/>
    </source>
</evidence>
<evidence type="ECO:0000313" key="3">
    <source>
        <dbReference type="EMBL" id="TQN32582.1"/>
    </source>
</evidence>
<dbReference type="OrthoDB" id="3311584at2"/>
<protein>
    <submittedName>
        <fullName evidence="3">NB-ARC domain-containing protein</fullName>
    </submittedName>
</protein>
<keyword evidence="1" id="KW-0175">Coiled coil</keyword>
<evidence type="ECO:0000256" key="2">
    <source>
        <dbReference type="SAM" id="MobiDB-lite"/>
    </source>
</evidence>
<sequence>MDRGDGRAAGGGSDGAARNDLHGNAETAVQIQNNTGAVNIRTGGQADVPLEVPPEPPHFVDRTAALAKAETVLGRGDTTNVLVLDGAPGIGKTALIRKCAAQFRERFPGGQIHVTYDTGSRAHREDPDRWVTIVLRRLGVADEYLPSTYEGRVNQLRSRLARSAALVVIEGATDPAQVRPFLSNAPGSGVLVTSDGPALPELELDGARSLALEPLDSEAGRELLLAMGGDAAAAAGSGILDRLVAACDGLPLALATAARRMARCSPRGLEPLAEELEDEKQRLAALAPEGQATTVSAVLGVSYGQLSAPAAALYRALSSWPCPRVGVSVAAALGDTDPGSVRALSEELTGANLLESDGSDHYRFRHSLIRLDARERATRTESEEQRSAAFRRGLEDFLAMAAFADRVVMGERLRIVDTAAWTGGRSDPFGADDKRALRWLEEERETLREGVRAAARAGMHDHAWQLAELATALYLNVRYVTDWADTGTAGADAAQAAGNARAEARLRSLASRPLTDLGRWERAQQEIERALRAAEDAELLLRASVQEFHGRYLEYVDPDSAIAAYDRCQRLNERVAEHDAYNGARGAALAVYFRGRAFATSGREDDAIAAAGEAMERFLALSPPDERMAARARASLGYAYSRAGRLAEASRELGAAVEALRAGGRTYYQAEAERELADVLARLGAPAAALPHLRNVLAVYTAGGNPQAREVRDRLAELNG</sequence>
<dbReference type="Gene3D" id="1.25.40.10">
    <property type="entry name" value="Tetratricopeptide repeat domain"/>
    <property type="match status" value="1"/>
</dbReference>
<dbReference type="Gene3D" id="3.40.50.300">
    <property type="entry name" value="P-loop containing nucleotide triphosphate hydrolases"/>
    <property type="match status" value="1"/>
</dbReference>
<dbReference type="PANTHER" id="PTHR47691:SF3">
    <property type="entry name" value="HTH-TYPE TRANSCRIPTIONAL REGULATOR RV0890C-RELATED"/>
    <property type="match status" value="1"/>
</dbReference>
<dbReference type="SUPFAM" id="SSF48452">
    <property type="entry name" value="TPR-like"/>
    <property type="match status" value="1"/>
</dbReference>
<reference evidence="3 4" key="1">
    <citation type="submission" date="2019-06" db="EMBL/GenBank/DDBJ databases">
        <title>Sequencing the genomes of 1000 actinobacteria strains.</title>
        <authorList>
            <person name="Klenk H.-P."/>
        </authorList>
    </citation>
    <scope>NUCLEOTIDE SEQUENCE [LARGE SCALE GENOMIC DNA]</scope>
    <source>
        <strain evidence="3 4">DSM 45015</strain>
    </source>
</reference>
<dbReference type="GO" id="GO:0043531">
    <property type="term" value="F:ADP binding"/>
    <property type="evidence" value="ECO:0007669"/>
    <property type="project" value="InterPro"/>
</dbReference>
<dbReference type="InterPro" id="IPR011990">
    <property type="entry name" value="TPR-like_helical_dom_sf"/>
</dbReference>
<dbReference type="EMBL" id="VFQC01000001">
    <property type="protein sequence ID" value="TQN32582.1"/>
    <property type="molecule type" value="Genomic_DNA"/>
</dbReference>
<dbReference type="Proteomes" id="UP000317422">
    <property type="component" value="Unassembled WGS sequence"/>
</dbReference>
<evidence type="ECO:0000313" key="4">
    <source>
        <dbReference type="Proteomes" id="UP000317422"/>
    </source>
</evidence>
<dbReference type="SUPFAM" id="SSF52540">
    <property type="entry name" value="P-loop containing nucleoside triphosphate hydrolases"/>
    <property type="match status" value="1"/>
</dbReference>
<name>A0A543NL85_9ACTN</name>
<gene>
    <name evidence="3" type="ORF">FHX37_2558</name>
</gene>
<dbReference type="RefSeq" id="WP_141924056.1">
    <property type="nucleotide sequence ID" value="NZ_VFQC01000001.1"/>
</dbReference>
<dbReference type="PANTHER" id="PTHR47691">
    <property type="entry name" value="REGULATOR-RELATED"/>
    <property type="match status" value="1"/>
</dbReference>
<proteinExistence type="predicted"/>
<dbReference type="InterPro" id="IPR027417">
    <property type="entry name" value="P-loop_NTPase"/>
</dbReference>
<organism evidence="3 4">
    <name type="scientific">Haloactinospora alba</name>
    <dbReference type="NCBI Taxonomy" id="405555"/>
    <lineage>
        <taxon>Bacteria</taxon>
        <taxon>Bacillati</taxon>
        <taxon>Actinomycetota</taxon>
        <taxon>Actinomycetes</taxon>
        <taxon>Streptosporangiales</taxon>
        <taxon>Nocardiopsidaceae</taxon>
        <taxon>Haloactinospora</taxon>
    </lineage>
</organism>
<accession>A0A543NL85</accession>
<keyword evidence="4" id="KW-1185">Reference proteome</keyword>
<feature type="region of interest" description="Disordered" evidence="2">
    <location>
        <begin position="1"/>
        <end position="20"/>
    </location>
</feature>